<feature type="transmembrane region" description="Helical" evidence="2">
    <location>
        <begin position="99"/>
        <end position="122"/>
    </location>
</feature>
<evidence type="ECO:0000256" key="2">
    <source>
        <dbReference type="SAM" id="Phobius"/>
    </source>
</evidence>
<evidence type="ECO:0000313" key="4">
    <source>
        <dbReference type="Proteomes" id="UP000027616"/>
    </source>
</evidence>
<dbReference type="STRING" id="1433126.BN938_2145"/>
<keyword evidence="2" id="KW-0472">Membrane</keyword>
<name>A0A060RDH3_9BACT</name>
<accession>A0A060RDH3</accession>
<feature type="transmembrane region" description="Helical" evidence="2">
    <location>
        <begin position="38"/>
        <end position="55"/>
    </location>
</feature>
<evidence type="ECO:0000313" key="3">
    <source>
        <dbReference type="EMBL" id="CDN32218.1"/>
    </source>
</evidence>
<feature type="transmembrane region" description="Helical" evidence="2">
    <location>
        <begin position="191"/>
        <end position="213"/>
    </location>
</feature>
<dbReference type="AlphaFoldDB" id="A0A060RDH3"/>
<dbReference type="GO" id="GO:0042910">
    <property type="term" value="F:xenobiotic transmembrane transporter activity"/>
    <property type="evidence" value="ECO:0007669"/>
    <property type="project" value="InterPro"/>
</dbReference>
<keyword evidence="2" id="KW-1133">Transmembrane helix</keyword>
<evidence type="ECO:0000256" key="1">
    <source>
        <dbReference type="ARBA" id="ARBA00022448"/>
    </source>
</evidence>
<gene>
    <name evidence="3" type="ORF">BN938_2145</name>
</gene>
<feature type="transmembrane region" description="Helical" evidence="2">
    <location>
        <begin position="67"/>
        <end position="93"/>
    </location>
</feature>
<reference evidence="3 4" key="1">
    <citation type="journal article" date="2015" name="Genome Announc.">
        <title>Complete Genome Sequence of the Novel Leech Symbiont Mucinivorans hirudinis M3T.</title>
        <authorList>
            <person name="Nelson M.C."/>
            <person name="Bomar L."/>
            <person name="Graf J."/>
        </authorList>
    </citation>
    <scope>NUCLEOTIDE SEQUENCE [LARGE SCALE GENOMIC DNA]</scope>
    <source>
        <strain evidence="4">M3</strain>
    </source>
</reference>
<proteinExistence type="predicted"/>
<keyword evidence="4" id="KW-1185">Reference proteome</keyword>
<dbReference type="InterPro" id="IPR050222">
    <property type="entry name" value="MATE_MdtK"/>
</dbReference>
<feature type="transmembrane region" description="Helical" evidence="2">
    <location>
        <begin position="143"/>
        <end position="171"/>
    </location>
</feature>
<dbReference type="PANTHER" id="PTHR43298:SF2">
    <property type="entry name" value="FMN_FAD EXPORTER YEEO-RELATED"/>
    <property type="match status" value="1"/>
</dbReference>
<feature type="transmembrane region" description="Helical" evidence="2">
    <location>
        <begin position="296"/>
        <end position="318"/>
    </location>
</feature>
<dbReference type="HOGENOM" id="CLU_012893_6_3_10"/>
<dbReference type="PANTHER" id="PTHR43298">
    <property type="entry name" value="MULTIDRUG RESISTANCE PROTEIN NORM-RELATED"/>
    <property type="match status" value="1"/>
</dbReference>
<keyword evidence="2" id="KW-0812">Transmembrane</keyword>
<dbReference type="Proteomes" id="UP000027616">
    <property type="component" value="Chromosome I"/>
</dbReference>
<dbReference type="InterPro" id="IPR002528">
    <property type="entry name" value="MATE_fam"/>
</dbReference>
<feature type="transmembrane region" description="Helical" evidence="2">
    <location>
        <begin position="256"/>
        <end position="275"/>
    </location>
</feature>
<feature type="transmembrane region" description="Helical" evidence="2">
    <location>
        <begin position="225"/>
        <end position="244"/>
    </location>
</feature>
<feature type="transmembrane region" description="Helical" evidence="2">
    <location>
        <begin position="324"/>
        <end position="345"/>
    </location>
</feature>
<dbReference type="KEGG" id="rbc:BN938_2145"/>
<dbReference type="GO" id="GO:0015297">
    <property type="term" value="F:antiporter activity"/>
    <property type="evidence" value="ECO:0007669"/>
    <property type="project" value="InterPro"/>
</dbReference>
<dbReference type="Pfam" id="PF01554">
    <property type="entry name" value="MatE"/>
    <property type="match status" value="2"/>
</dbReference>
<dbReference type="GO" id="GO:0005886">
    <property type="term" value="C:plasma membrane"/>
    <property type="evidence" value="ECO:0007669"/>
    <property type="project" value="TreeGrafter"/>
</dbReference>
<dbReference type="EMBL" id="HG934468">
    <property type="protein sequence ID" value="CDN32218.1"/>
    <property type="molecule type" value="Genomic_DNA"/>
</dbReference>
<sequence length="354" mass="39540">MALNMMYVAVLIALLLALPGIMDYMGQDAEILPTARSYYYWITASALPAMLFFTGRQFLEGLGNTHYAMIITIISNLVNVLLNFCFIYGLWFFPEMGAVGAGTATFIARVLQFLLFATLILNREQYSRYLKNMRNVKLCKFRLRRLLNIGIPISIQVFIEIFVFSIMAIAIGTFGAKALAAHQIANNVASMAYMVVIGFQAAATILVSQYNGARLWEQMRMTMRASLHIIIIFELFTAICIALFSRDIASLFTTEATVITIASNFLLLGALFQISDGIQGVSLGGLRGILIVKSPMYITILGYIIISLPVAWICSYPLGMDEYGTWVGFIVALTIFAVTFTRLFFKKISKLQRQ</sequence>
<organism evidence="3 4">
    <name type="scientific">Mucinivorans hirudinis</name>
    <dbReference type="NCBI Taxonomy" id="1433126"/>
    <lineage>
        <taxon>Bacteria</taxon>
        <taxon>Pseudomonadati</taxon>
        <taxon>Bacteroidota</taxon>
        <taxon>Bacteroidia</taxon>
        <taxon>Bacteroidales</taxon>
        <taxon>Rikenellaceae</taxon>
        <taxon>Mucinivorans</taxon>
    </lineage>
</organism>
<dbReference type="NCBIfam" id="TIGR00797">
    <property type="entry name" value="matE"/>
    <property type="match status" value="1"/>
</dbReference>
<keyword evidence="1" id="KW-0813">Transport</keyword>
<protein>
    <submittedName>
        <fullName evidence="3">Multidrug and toxin extrusion (MATE) family efflux pump YdhE/NorM</fullName>
    </submittedName>
</protein>
<dbReference type="eggNOG" id="COG0534">
    <property type="taxonomic scope" value="Bacteria"/>
</dbReference>